<organism evidence="3 4">
    <name type="scientific">Malassezia vespertilionis</name>
    <dbReference type="NCBI Taxonomy" id="2020962"/>
    <lineage>
        <taxon>Eukaryota</taxon>
        <taxon>Fungi</taxon>
        <taxon>Dikarya</taxon>
        <taxon>Basidiomycota</taxon>
        <taxon>Ustilaginomycotina</taxon>
        <taxon>Malasseziomycetes</taxon>
        <taxon>Malasseziales</taxon>
        <taxon>Malasseziaceae</taxon>
        <taxon>Malassezia</taxon>
    </lineage>
</organism>
<dbReference type="GO" id="GO:0036374">
    <property type="term" value="F:glutathione hydrolase activity"/>
    <property type="evidence" value="ECO:0007669"/>
    <property type="project" value="InterPro"/>
</dbReference>
<dbReference type="Gene3D" id="1.10.246.130">
    <property type="match status" value="1"/>
</dbReference>
<evidence type="ECO:0000256" key="1">
    <source>
        <dbReference type="PIRSR" id="PIRSR600101-1"/>
    </source>
</evidence>
<dbReference type="InterPro" id="IPR043137">
    <property type="entry name" value="GGT_ssub_C"/>
</dbReference>
<dbReference type="PANTHER" id="PTHR11686:SF62">
    <property type="entry name" value="GLUTATHIONE HYDROLASE"/>
    <property type="match status" value="1"/>
</dbReference>
<evidence type="ECO:0008006" key="5">
    <source>
        <dbReference type="Google" id="ProtNLM"/>
    </source>
</evidence>
<dbReference type="PANTHER" id="PTHR11686">
    <property type="entry name" value="GAMMA GLUTAMYL TRANSPEPTIDASE"/>
    <property type="match status" value="1"/>
</dbReference>
<keyword evidence="4" id="KW-1185">Reference proteome</keyword>
<feature type="binding site" evidence="2">
    <location>
        <position position="449"/>
    </location>
    <ligand>
        <name>L-glutamate</name>
        <dbReference type="ChEBI" id="CHEBI:29985"/>
    </ligand>
</feature>
<protein>
    <recommendedName>
        <fullName evidence="5">Gamma-glutamyltransferase</fullName>
    </recommendedName>
</protein>
<dbReference type="Gene3D" id="3.60.20.40">
    <property type="match status" value="1"/>
</dbReference>
<reference evidence="3 4" key="1">
    <citation type="submission" date="2017-10" db="EMBL/GenBank/DDBJ databases">
        <title>A novel species of cold-tolerant Malassezia isolated from bats.</title>
        <authorList>
            <person name="Lorch J.M."/>
            <person name="Palmer J.M."/>
            <person name="Vanderwolf K.J."/>
            <person name="Schmidt K.Z."/>
            <person name="Verant M.L."/>
            <person name="Weller T.J."/>
            <person name="Blehert D.S."/>
        </authorList>
    </citation>
    <scope>NUCLEOTIDE SEQUENCE [LARGE SCALE GENOMIC DNA]</scope>
    <source>
        <strain evidence="3 4">NWHC:44797-103</strain>
    </source>
</reference>
<gene>
    <name evidence="3" type="ORF">MVES_003249</name>
</gene>
<dbReference type="InterPro" id="IPR043138">
    <property type="entry name" value="GGT_lsub"/>
</dbReference>
<dbReference type="InterPro" id="IPR000101">
    <property type="entry name" value="GGT_peptidase"/>
</dbReference>
<sequence length="522" mass="56193">MQAPSQGHAPAYPTTGNQSAVSCEVDMCSYAGMYLLEQGGSAADAAIGAALCVGVVDSFHSGIGGGGFALIKEPGQDPAVVDYREVAPQAAHRDMYKNKHVNASLFGGLAVAVPGEVRGYEAMHARYGKLPWSALFEPAITIARRGFLAPKQLALVVQFVGQPLCMLPWMQPHFCPNGQLLRTGEQVRFPALADTLARIAAHGPDTMYTGEFADRMVKSAAIAGGILTHDDLASYRAEFRNATYIDYQDQYRVWTVPAPASGVTLLSALRTMENYPSVPYSEHDALWTHRLIESAKFAYGEHSRYGDPAFVSGVRAMEAASISVAHGKARYHQINDTHVLPLDAYDPAHDDIQTSKGTSHLNAVDADGLAVSMTTTINTFWGSFVQTPDGITMNNGMNDFGVPGVPNNFGYVPSPANFIVGGKRPLSSMCPYMIQDGDALAVIGGSAGGSRIITANLQIAYAYLSSRGKVALQDAIARPRWHDQLLPPVTLFEQALPNFDIPFTDYDNRYAFPLLTSALSHS</sequence>
<dbReference type="Proteomes" id="UP000232875">
    <property type="component" value="Unassembled WGS sequence"/>
</dbReference>
<accession>A0A2N1J8I8</accession>
<feature type="binding site" evidence="2">
    <location>
        <begin position="376"/>
        <end position="378"/>
    </location>
    <ligand>
        <name>L-glutamate</name>
        <dbReference type="ChEBI" id="CHEBI:29985"/>
    </ligand>
</feature>
<dbReference type="GO" id="GO:0005886">
    <property type="term" value="C:plasma membrane"/>
    <property type="evidence" value="ECO:0007669"/>
    <property type="project" value="TreeGrafter"/>
</dbReference>
<dbReference type="AlphaFoldDB" id="A0A2N1J8I8"/>
<feature type="active site" description="Nucleophile" evidence="1">
    <location>
        <position position="358"/>
    </location>
</feature>
<dbReference type="Pfam" id="PF01019">
    <property type="entry name" value="G_glu_transpept"/>
    <property type="match status" value="1"/>
</dbReference>
<feature type="binding site" evidence="2">
    <location>
        <position position="84"/>
    </location>
    <ligand>
        <name>L-glutamate</name>
        <dbReference type="ChEBI" id="CHEBI:29985"/>
    </ligand>
</feature>
<proteinExistence type="predicted"/>
<dbReference type="OrthoDB" id="1081007at2759"/>
<feature type="binding site" evidence="2">
    <location>
        <begin position="427"/>
        <end position="428"/>
    </location>
    <ligand>
        <name>L-glutamate</name>
        <dbReference type="ChEBI" id="CHEBI:29985"/>
    </ligand>
</feature>
<dbReference type="PRINTS" id="PR01210">
    <property type="entry name" value="GGTRANSPTASE"/>
</dbReference>
<feature type="binding site" evidence="2">
    <location>
        <position position="399"/>
    </location>
    <ligand>
        <name>L-glutamate</name>
        <dbReference type="ChEBI" id="CHEBI:29985"/>
    </ligand>
</feature>
<name>A0A2N1J8I8_9BASI</name>
<dbReference type="SUPFAM" id="SSF56235">
    <property type="entry name" value="N-terminal nucleophile aminohydrolases (Ntn hydrolases)"/>
    <property type="match status" value="1"/>
</dbReference>
<dbReference type="InterPro" id="IPR029055">
    <property type="entry name" value="Ntn_hydrolases_N"/>
</dbReference>
<dbReference type="GO" id="GO:0006751">
    <property type="term" value="P:glutathione catabolic process"/>
    <property type="evidence" value="ECO:0007669"/>
    <property type="project" value="InterPro"/>
</dbReference>
<evidence type="ECO:0000313" key="3">
    <source>
        <dbReference type="EMBL" id="PKI82865.1"/>
    </source>
</evidence>
<evidence type="ECO:0000256" key="2">
    <source>
        <dbReference type="PIRSR" id="PIRSR600101-2"/>
    </source>
</evidence>
<dbReference type="STRING" id="2020962.A0A2N1J8I8"/>
<dbReference type="EMBL" id="KZ454993">
    <property type="protein sequence ID" value="PKI82865.1"/>
    <property type="molecule type" value="Genomic_DNA"/>
</dbReference>
<evidence type="ECO:0000313" key="4">
    <source>
        <dbReference type="Proteomes" id="UP000232875"/>
    </source>
</evidence>